<reference evidence="7 8" key="1">
    <citation type="submission" date="2013-07" db="EMBL/GenBank/DDBJ databases">
        <title>The Genome Sequence of Cryptococcus heveanensis BCC8398.</title>
        <authorList>
            <consortium name="The Broad Institute Genome Sequencing Platform"/>
            <person name="Cuomo C."/>
            <person name="Litvintseva A."/>
            <person name="Chen Y."/>
            <person name="Heitman J."/>
            <person name="Sun S."/>
            <person name="Springer D."/>
            <person name="Dromer F."/>
            <person name="Young S.K."/>
            <person name="Zeng Q."/>
            <person name="Gargeya S."/>
            <person name="Fitzgerald M."/>
            <person name="Abouelleil A."/>
            <person name="Alvarado L."/>
            <person name="Berlin A.M."/>
            <person name="Chapman S.B."/>
            <person name="Dewar J."/>
            <person name="Goldberg J."/>
            <person name="Griggs A."/>
            <person name="Gujja S."/>
            <person name="Hansen M."/>
            <person name="Howarth C."/>
            <person name="Imamovic A."/>
            <person name="Larimer J."/>
            <person name="McCowan C."/>
            <person name="Murphy C."/>
            <person name="Pearson M."/>
            <person name="Priest M."/>
            <person name="Roberts A."/>
            <person name="Saif S."/>
            <person name="Shea T."/>
            <person name="Sykes S."/>
            <person name="Wortman J."/>
            <person name="Nusbaum C."/>
            <person name="Birren B."/>
        </authorList>
    </citation>
    <scope>NUCLEOTIDE SEQUENCE [LARGE SCALE GENOMIC DNA]</scope>
    <source>
        <strain evidence="7 8">BCC8398</strain>
    </source>
</reference>
<dbReference type="PROSITE" id="PS51409">
    <property type="entry name" value="ARGINASE_2"/>
    <property type="match status" value="1"/>
</dbReference>
<dbReference type="GO" id="GO:0046872">
    <property type="term" value="F:metal ion binding"/>
    <property type="evidence" value="ECO:0007669"/>
    <property type="project" value="UniProtKB-KW"/>
</dbReference>
<dbReference type="InterPro" id="IPR006035">
    <property type="entry name" value="Ureohydrolase"/>
</dbReference>
<dbReference type="GO" id="GO:0033389">
    <property type="term" value="P:putrescine biosynthetic process from arginine, via agmatine"/>
    <property type="evidence" value="ECO:0007669"/>
    <property type="project" value="TreeGrafter"/>
</dbReference>
<dbReference type="OrthoDB" id="288726at2759"/>
<protein>
    <submittedName>
        <fullName evidence="7">Agmatinase</fullName>
    </submittedName>
</protein>
<evidence type="ECO:0000256" key="6">
    <source>
        <dbReference type="SAM" id="SignalP"/>
    </source>
</evidence>
<evidence type="ECO:0000256" key="1">
    <source>
        <dbReference type="ARBA" id="ARBA00009227"/>
    </source>
</evidence>
<dbReference type="InterPro" id="IPR023696">
    <property type="entry name" value="Ureohydrolase_dom_sf"/>
</dbReference>
<dbReference type="SUPFAM" id="SSF52768">
    <property type="entry name" value="Arginase/deacetylase"/>
    <property type="match status" value="1"/>
</dbReference>
<feature type="signal peptide" evidence="6">
    <location>
        <begin position="1"/>
        <end position="19"/>
    </location>
</feature>
<gene>
    <name evidence="7" type="ORF">I316_07283</name>
</gene>
<evidence type="ECO:0000256" key="4">
    <source>
        <dbReference type="PIRSR" id="PIRSR036979-1"/>
    </source>
</evidence>
<dbReference type="GO" id="GO:0008783">
    <property type="term" value="F:agmatinase activity"/>
    <property type="evidence" value="ECO:0007669"/>
    <property type="project" value="TreeGrafter"/>
</dbReference>
<evidence type="ECO:0000256" key="3">
    <source>
        <dbReference type="ARBA" id="ARBA00022801"/>
    </source>
</evidence>
<dbReference type="FunFam" id="3.40.800.10:FF:000014">
    <property type="entry name" value="Arginase family protein"/>
    <property type="match status" value="1"/>
</dbReference>
<keyword evidence="8" id="KW-1185">Reference proteome</keyword>
<dbReference type="Proteomes" id="UP000092666">
    <property type="component" value="Unassembled WGS sequence"/>
</dbReference>
<feature type="binding site" evidence="4">
    <location>
        <position position="212"/>
    </location>
    <ligand>
        <name>Mn(2+)</name>
        <dbReference type="ChEBI" id="CHEBI:29035"/>
        <label>1</label>
    </ligand>
</feature>
<keyword evidence="2 4" id="KW-0479">Metal-binding</keyword>
<dbReference type="STRING" id="1296120.A0A1B9GIV3"/>
<keyword evidence="4" id="KW-0464">Manganese</keyword>
<proteinExistence type="inferred from homology"/>
<dbReference type="InterPro" id="IPR020855">
    <property type="entry name" value="Ureohydrolase_Mn_BS"/>
</dbReference>
<dbReference type="PANTHER" id="PTHR11358">
    <property type="entry name" value="ARGINASE/AGMATINASE"/>
    <property type="match status" value="1"/>
</dbReference>
<evidence type="ECO:0000256" key="5">
    <source>
        <dbReference type="RuleBase" id="RU003684"/>
    </source>
</evidence>
<feature type="binding site" evidence="4">
    <location>
        <position position="214"/>
    </location>
    <ligand>
        <name>Mn(2+)</name>
        <dbReference type="ChEBI" id="CHEBI:29035"/>
        <label>1</label>
    </ligand>
</feature>
<keyword evidence="3 5" id="KW-0378">Hydrolase</keyword>
<comment type="cofactor">
    <cofactor evidence="4">
        <name>Mn(2+)</name>
        <dbReference type="ChEBI" id="CHEBI:29035"/>
    </cofactor>
    <text evidence="4">Binds 2 manganese ions per subunit.</text>
</comment>
<dbReference type="CDD" id="cd11592">
    <property type="entry name" value="Agmatinase_PAH"/>
    <property type="match status" value="1"/>
</dbReference>
<dbReference type="PIRSF" id="PIRSF036979">
    <property type="entry name" value="Arginase"/>
    <property type="match status" value="1"/>
</dbReference>
<evidence type="ECO:0000313" key="8">
    <source>
        <dbReference type="Proteomes" id="UP000092666"/>
    </source>
</evidence>
<reference evidence="8" key="2">
    <citation type="submission" date="2013-12" db="EMBL/GenBank/DDBJ databases">
        <title>Evolution of pathogenesis and genome organization in the Tremellales.</title>
        <authorList>
            <person name="Cuomo C."/>
            <person name="Litvintseva A."/>
            <person name="Heitman J."/>
            <person name="Chen Y."/>
            <person name="Sun S."/>
            <person name="Springer D."/>
            <person name="Dromer F."/>
            <person name="Young S."/>
            <person name="Zeng Q."/>
            <person name="Chapman S."/>
            <person name="Gujja S."/>
            <person name="Saif S."/>
            <person name="Birren B."/>
        </authorList>
    </citation>
    <scope>NUCLEOTIDE SEQUENCE [LARGE SCALE GENOMIC DNA]</scope>
    <source>
        <strain evidence="8">BCC8398</strain>
    </source>
</reference>
<feature type="binding site" evidence="4">
    <location>
        <position position="216"/>
    </location>
    <ligand>
        <name>Mn(2+)</name>
        <dbReference type="ChEBI" id="CHEBI:29035"/>
        <label>1</label>
    </ligand>
</feature>
<dbReference type="EMBL" id="KV700138">
    <property type="protein sequence ID" value="OCF31012.1"/>
    <property type="molecule type" value="Genomic_DNA"/>
</dbReference>
<evidence type="ECO:0000256" key="2">
    <source>
        <dbReference type="ARBA" id="ARBA00022723"/>
    </source>
</evidence>
<comment type="similarity">
    <text evidence="1">Belongs to the arginase family. Agmatinase subfamily.</text>
</comment>
<feature type="binding site" evidence="4">
    <location>
        <position position="310"/>
    </location>
    <ligand>
        <name>Mn(2+)</name>
        <dbReference type="ChEBI" id="CHEBI:29035"/>
        <label>1</label>
    </ligand>
</feature>
<keyword evidence="6" id="KW-0732">Signal</keyword>
<name>A0A1B9GIV3_9TREE</name>
<feature type="binding site" evidence="4">
    <location>
        <position position="312"/>
    </location>
    <ligand>
        <name>Mn(2+)</name>
        <dbReference type="ChEBI" id="CHEBI:29035"/>
        <label>1</label>
    </ligand>
</feature>
<dbReference type="PRINTS" id="PR00116">
    <property type="entry name" value="ARGINASE"/>
</dbReference>
<accession>A0A1B9GIV3</accession>
<dbReference type="Pfam" id="PF00491">
    <property type="entry name" value="Arginase"/>
    <property type="match status" value="1"/>
</dbReference>
<feature type="binding site" evidence="4">
    <location>
        <position position="189"/>
    </location>
    <ligand>
        <name>Mn(2+)</name>
        <dbReference type="ChEBI" id="CHEBI:29035"/>
        <label>1</label>
    </ligand>
</feature>
<sequence length="401" mass="43854">MYTQLSALVGLSAVLAVSAHGHHDHSDAQSHSSARVDPWNEKYANTPDLSFSGVTSFAHLPHQKCLDKPDAAFDIALLGVPFDSAVSFRPGARFGPYALRSGSRRQRPDRGYSSRLEVNPYDSDLYVLDCGDVPVTPFDPATAIKQVNAGYKSILHHPVMNEERIKELNMQKGLDGRYHPRIIALGGDHTIVLPILDSLHEVYGPVSVIHFDAHIDTWNPNRYVGSVSLQADVNHGTFFWHAYEQGFIKPNASIHAGIRTRFAGPQDLADDVTAGFDLIHTFDIDDYGVDWISDKIKARIGNGPVVISLDVDVMDPSIVPATGTPESGGWTSRELRRILHSLVGLNIVAFDIVELSPAYDTQAEISAIAAADMVFDFLSILALGVRDNKAKDGQARAVDEL</sequence>
<dbReference type="Gene3D" id="3.40.800.10">
    <property type="entry name" value="Ureohydrolase domain"/>
    <property type="match status" value="1"/>
</dbReference>
<organism evidence="7 8">
    <name type="scientific">Kwoniella heveanensis BCC8398</name>
    <dbReference type="NCBI Taxonomy" id="1296120"/>
    <lineage>
        <taxon>Eukaryota</taxon>
        <taxon>Fungi</taxon>
        <taxon>Dikarya</taxon>
        <taxon>Basidiomycota</taxon>
        <taxon>Agaricomycotina</taxon>
        <taxon>Tremellomycetes</taxon>
        <taxon>Tremellales</taxon>
        <taxon>Cryptococcaceae</taxon>
        <taxon>Kwoniella</taxon>
    </lineage>
</organism>
<feature type="chain" id="PRO_5008627089" evidence="6">
    <location>
        <begin position="20"/>
        <end position="401"/>
    </location>
</feature>
<dbReference type="PANTHER" id="PTHR11358:SF26">
    <property type="entry name" value="GUANIDINO ACID HYDROLASE, MITOCHONDRIAL"/>
    <property type="match status" value="1"/>
</dbReference>
<dbReference type="PROSITE" id="PS01053">
    <property type="entry name" value="ARGINASE_1"/>
    <property type="match status" value="1"/>
</dbReference>
<dbReference type="AlphaFoldDB" id="A0A1B9GIV3"/>
<evidence type="ECO:0000313" key="7">
    <source>
        <dbReference type="EMBL" id="OCF31012.1"/>
    </source>
</evidence>